<protein>
    <submittedName>
        <fullName evidence="8">Unc104-like kinesin</fullName>
    </submittedName>
</protein>
<evidence type="ECO:0000313" key="8">
    <source>
        <dbReference type="EMBL" id="ESL07084.1"/>
    </source>
</evidence>
<dbReference type="InterPro" id="IPR027417">
    <property type="entry name" value="P-loop_NTPase"/>
</dbReference>
<reference evidence="8 9" key="1">
    <citation type="submission" date="2013-07" db="EMBL/GenBank/DDBJ databases">
        <authorList>
            <person name="Stoco P.H."/>
            <person name="Wagner G."/>
            <person name="Gerber A."/>
            <person name="Zaha A."/>
            <person name="Thompson C."/>
            <person name="Bartholomeu D.C."/>
            <person name="Luckemeyer D.D."/>
            <person name="Bahia D."/>
            <person name="Loreto E."/>
            <person name="Prestes E.B."/>
            <person name="Lima F.M."/>
            <person name="Rodrigues-Luiz G."/>
            <person name="Vallejo G.A."/>
            <person name="Filho J.F."/>
            <person name="Monteiro K.M."/>
            <person name="Tyler K.M."/>
            <person name="de Almeida L.G."/>
            <person name="Ortiz M.F."/>
            <person name="Siervo M.A."/>
            <person name="de Moraes M.H."/>
            <person name="Cunha O.L."/>
            <person name="Mendonca-Neto R."/>
            <person name="Silva R."/>
            <person name="Teixeira S.M."/>
            <person name="Murta S.M."/>
            <person name="Sincero T.C."/>
            <person name="Mendes T.A."/>
            <person name="Urmenyi T.P."/>
            <person name="Silva V.G."/>
            <person name="da Rocha W.D."/>
            <person name="Andersson B."/>
            <person name="Romanha A.J."/>
            <person name="Steindel M."/>
            <person name="de Vasconcelos A.T."/>
            <person name="Grisard E.C."/>
        </authorList>
    </citation>
    <scope>NUCLEOTIDE SEQUENCE [LARGE SCALE GENOMIC DNA]</scope>
    <source>
        <strain evidence="8 9">SC58</strain>
    </source>
</reference>
<dbReference type="GO" id="GO:0008017">
    <property type="term" value="F:microtubule binding"/>
    <property type="evidence" value="ECO:0007669"/>
    <property type="project" value="InterPro"/>
</dbReference>
<dbReference type="Pfam" id="PF00498">
    <property type="entry name" value="FHA"/>
    <property type="match status" value="1"/>
</dbReference>
<dbReference type="InterPro" id="IPR008984">
    <property type="entry name" value="SMAD_FHA_dom_sf"/>
</dbReference>
<dbReference type="SUPFAM" id="SSF49879">
    <property type="entry name" value="SMAD/FHA domain"/>
    <property type="match status" value="1"/>
</dbReference>
<evidence type="ECO:0000256" key="2">
    <source>
        <dbReference type="ARBA" id="ARBA00022840"/>
    </source>
</evidence>
<dbReference type="PANTHER" id="PTHR47117">
    <property type="entry name" value="STAR-RELATED LIPID TRANSFER PROTEIN 9"/>
    <property type="match status" value="1"/>
</dbReference>
<dbReference type="Proteomes" id="UP000031737">
    <property type="component" value="Unassembled WGS sequence"/>
</dbReference>
<keyword evidence="3" id="KW-0175">Coiled coil</keyword>
<feature type="compositionally biased region" description="Polar residues" evidence="6">
    <location>
        <begin position="651"/>
        <end position="666"/>
    </location>
</feature>
<dbReference type="PRINTS" id="PR00380">
    <property type="entry name" value="KINESINHEAVY"/>
</dbReference>
<keyword evidence="9" id="KW-1185">Reference proteome</keyword>
<name>A0A061IWQ9_TRYRA</name>
<evidence type="ECO:0000259" key="7">
    <source>
        <dbReference type="PROSITE" id="PS50067"/>
    </source>
</evidence>
<dbReference type="Pfam" id="PF00225">
    <property type="entry name" value="Kinesin"/>
    <property type="match status" value="1"/>
</dbReference>
<comment type="similarity">
    <text evidence="5">Belongs to the TRAFAC class myosin-kinesin ATPase superfamily. Kinesin family.</text>
</comment>
<dbReference type="EMBL" id="AUPL01005233">
    <property type="protein sequence ID" value="ESL07084.1"/>
    <property type="molecule type" value="Genomic_DNA"/>
</dbReference>
<dbReference type="InterPro" id="IPR036961">
    <property type="entry name" value="Kinesin_motor_dom_sf"/>
</dbReference>
<dbReference type="GO" id="GO:0007018">
    <property type="term" value="P:microtubule-based movement"/>
    <property type="evidence" value="ECO:0007669"/>
    <property type="project" value="InterPro"/>
</dbReference>
<comment type="caution">
    <text evidence="8">The sequence shown here is derived from an EMBL/GenBank/DDBJ whole genome shotgun (WGS) entry which is preliminary data.</text>
</comment>
<dbReference type="Gene3D" id="3.40.50.300">
    <property type="entry name" value="P-loop containing nucleotide triphosphate hydrolases"/>
    <property type="match status" value="1"/>
</dbReference>
<keyword evidence="2 5" id="KW-0067">ATP-binding</keyword>
<keyword evidence="1 5" id="KW-0547">Nucleotide-binding</keyword>
<evidence type="ECO:0000256" key="1">
    <source>
        <dbReference type="ARBA" id="ARBA00022741"/>
    </source>
</evidence>
<dbReference type="InterPro" id="IPR000253">
    <property type="entry name" value="FHA_dom"/>
</dbReference>
<dbReference type="GO" id="GO:0005524">
    <property type="term" value="F:ATP binding"/>
    <property type="evidence" value="ECO:0007669"/>
    <property type="project" value="UniProtKB-UniRule"/>
</dbReference>
<feature type="region of interest" description="Disordered" evidence="6">
    <location>
        <begin position="1102"/>
        <end position="1139"/>
    </location>
</feature>
<feature type="domain" description="Kinesin motor" evidence="7">
    <location>
        <begin position="1"/>
        <end position="329"/>
    </location>
</feature>
<proteinExistence type="inferred from homology"/>
<dbReference type="Gene3D" id="2.60.200.20">
    <property type="match status" value="1"/>
</dbReference>
<dbReference type="SMART" id="SM00129">
    <property type="entry name" value="KISc"/>
    <property type="match status" value="1"/>
</dbReference>
<dbReference type="Gene3D" id="3.40.850.10">
    <property type="entry name" value="Kinesin motor domain"/>
    <property type="match status" value="1"/>
</dbReference>
<dbReference type="PROSITE" id="PS50067">
    <property type="entry name" value="KINESIN_MOTOR_2"/>
    <property type="match status" value="1"/>
</dbReference>
<feature type="binding site" evidence="5">
    <location>
        <begin position="49"/>
        <end position="56"/>
    </location>
    <ligand>
        <name>ATP</name>
        <dbReference type="ChEBI" id="CHEBI:30616"/>
    </ligand>
</feature>
<dbReference type="OrthoDB" id="3176171at2759"/>
<evidence type="ECO:0000256" key="4">
    <source>
        <dbReference type="ARBA" id="ARBA00023175"/>
    </source>
</evidence>
<feature type="region of interest" description="Disordered" evidence="6">
    <location>
        <begin position="645"/>
        <end position="666"/>
    </location>
</feature>
<dbReference type="InterPro" id="IPR001752">
    <property type="entry name" value="Kinesin_motor_dom"/>
</dbReference>
<gene>
    <name evidence="8" type="ORF">TRSC58_05233</name>
</gene>
<evidence type="ECO:0000256" key="6">
    <source>
        <dbReference type="SAM" id="MobiDB-lite"/>
    </source>
</evidence>
<keyword evidence="4 5" id="KW-0505">Motor protein</keyword>
<dbReference type="InterPro" id="IPR019821">
    <property type="entry name" value="Kinesin_motor_CS"/>
</dbReference>
<evidence type="ECO:0000313" key="9">
    <source>
        <dbReference type="Proteomes" id="UP000031737"/>
    </source>
</evidence>
<dbReference type="VEuPathDB" id="TriTrypDB:TRSC58_05233"/>
<sequence>MDDASTAKVFAFDHAYDSDVAQAALYEDLGVPVLASSFKGFNTCIFAYGQTGSGKSYSMMGPSGGRDVFVDPGIIPRLSKGLFVMVQERQAKNVNDREAARANAVEEHALPPELNTTVLVSYLEIYQERVNCLLNNKLENLKVREHPVLGVYVERLSEVKVSSENDIMQVVERGNQDRHTAATKMNDRSSRSHAIFSISLIQERKSVTKDGKASSTMLRAKINLVDLAGSERAKSTGAEGDTLREGANINRSLTVLGQVINALAQLSKQKSDTAASKHVPYRDSTLTFILKESLGGNSKTFMLSTLSPAAANYEETLSTLRYADRAKAIVTRAIINESAGDRKIRELEDEVRVLREKMRHYEEMVAHKEAVSNFSNRVFPESTNDTGSDGETRAIVEDDTIYARAKTPRQAGDAAALGRELRRSESLIQHLVANKGISLEASTLRDMYPSAPTIKVNRNDPFLLNMDGVGDWVVEYLFAGTTYFGREAGATENGARCIVVSGEQTAGIAARHCCFVRQESGEVLLRPLDGNLTYIDDDPDSVKEDTPLKSGTVVCLGDEYVQFKFLDPTAPQLTARRRNVRNMESTINTSNPGVKALSSNNQCLKLSVLDGADGGNVGYPTVPALRLKEALQRDRSHGIRVTNVHRDPMAPTTSPMTVPSGVSTVGITPRTTRATGRVVISPSDELRVMYRHTFLFIGASNAGKSAFRENLQKPDRWYSMFANDKLHVQPTFGVDSSLIETAAGKQSVQMNLMELSGNRCFSLVEGLLPTRRVTYVLCFSLQEIPSLETLQPLLEFILCRTSSRDATVVLIGTHLDTFRCEEAELGQLFATIEMEITNYFRLVQAIPEKRPSIVGRFAVDNISRVVVSPGFAKMKKFPELLCWFGEQVLQRCRNDVEFPNAEVPLRALALSKKIRELTRGGQWYLTSASYKAIAKAVDARYGLSRDDLHRHTQLLVSWGILHHHFRHLSMKKYVMVDVRWLYRVVAVLSCCTPSVSFGVESSTLWRPLPFVRSQTLLEKMRDVIPFDVDAVLASDVYSVLNRGVLSVKTARLLFCGVMEEKGLDFCSLTGLLEVLRIYDFVVMGSRLKFSTFMGDLTENRSGRSRDVTVNKGTNHGGSKAMGHAAVGKEEDKQTTPAAQNPSMERFLLIPACFNSQPPSAFNVHLPSFLFGPFYRFTLNIVPHNFFACVTSRVAHLSEKIYLGPVSAHQVPVEDLVGADCNGITIIGSIHNSFVDHNVRKGGARAVGGSTAGKSMGTTSMVDKSHFWESTAWVISSARSRALIRMVQHSLLITFHDFDDDEEFYHGLLHVVRNLVFESPGVQCEESILCSLDFMDEGEKANEVHGDRVYWRGVDENLNSLEKIRQREKFALMTARSTTSRMKPGDAAPRNTAHNMMQEEEGAILIPFVRNRTEPIDVEASMRRVCADSLLTNEVLNGVGEALHTMNSARRRGSGAGQCEAMDRLVDLLAQA</sequence>
<evidence type="ECO:0000256" key="5">
    <source>
        <dbReference type="PROSITE-ProRule" id="PRU00283"/>
    </source>
</evidence>
<dbReference type="PROSITE" id="PS00411">
    <property type="entry name" value="KINESIN_MOTOR_1"/>
    <property type="match status" value="1"/>
</dbReference>
<evidence type="ECO:0000256" key="3">
    <source>
        <dbReference type="ARBA" id="ARBA00023054"/>
    </source>
</evidence>
<accession>A0A061IWQ9</accession>
<dbReference type="SUPFAM" id="SSF52540">
    <property type="entry name" value="P-loop containing nucleoside triphosphate hydrolases"/>
    <property type="match status" value="2"/>
</dbReference>
<dbReference type="GO" id="GO:0003777">
    <property type="term" value="F:microtubule motor activity"/>
    <property type="evidence" value="ECO:0007669"/>
    <property type="project" value="InterPro"/>
</dbReference>
<organism evidence="8 9">
    <name type="scientific">Trypanosoma rangeli SC58</name>
    <dbReference type="NCBI Taxonomy" id="429131"/>
    <lineage>
        <taxon>Eukaryota</taxon>
        <taxon>Discoba</taxon>
        <taxon>Euglenozoa</taxon>
        <taxon>Kinetoplastea</taxon>
        <taxon>Metakinetoplastina</taxon>
        <taxon>Trypanosomatida</taxon>
        <taxon>Trypanosomatidae</taxon>
        <taxon>Trypanosoma</taxon>
        <taxon>Herpetosoma</taxon>
    </lineage>
</organism>